<evidence type="ECO:0000256" key="6">
    <source>
        <dbReference type="SAM" id="MobiDB-lite"/>
    </source>
</evidence>
<comment type="caution">
    <text evidence="7">The sequence shown here is derived from an EMBL/GenBank/DDBJ whole genome shotgun (WGS) entry which is preliminary data.</text>
</comment>
<dbReference type="GO" id="GO:0044666">
    <property type="term" value="C:MLL3/4 complex"/>
    <property type="evidence" value="ECO:0007669"/>
    <property type="project" value="TreeGrafter"/>
</dbReference>
<feature type="compositionally biased region" description="Polar residues" evidence="6">
    <location>
        <begin position="333"/>
        <end position="376"/>
    </location>
</feature>
<feature type="compositionally biased region" description="Polar residues" evidence="6">
    <location>
        <begin position="188"/>
        <end position="205"/>
    </location>
</feature>
<dbReference type="PANTHER" id="PTHR14017">
    <property type="entry name" value="LYSINE-SPECIFIC DEMETHYLASE"/>
    <property type="match status" value="1"/>
</dbReference>
<dbReference type="EC" id="1.14.11.68" evidence="4"/>
<dbReference type="Gene3D" id="2.60.120.650">
    <property type="entry name" value="Cupin"/>
    <property type="match status" value="1"/>
</dbReference>
<evidence type="ECO:0000313" key="7">
    <source>
        <dbReference type="EMBL" id="KAJ8334047.1"/>
    </source>
</evidence>
<keyword evidence="2" id="KW-0539">Nucleus</keyword>
<proteinExistence type="inferred from homology"/>
<evidence type="ECO:0000256" key="3">
    <source>
        <dbReference type="ARBA" id="ARBA00034483"/>
    </source>
</evidence>
<comment type="catalytic activity">
    <reaction evidence="5">
        <text>N(6),N(6),N(6)-trimethyl-L-lysyl(27)-[histone H3] + 2 2-oxoglutarate + 2 O2 = N(6)-methyl-L-lysyl(27)-[histone H3] + 2 formaldehyde + 2 succinate + 2 CO2</text>
        <dbReference type="Rhea" id="RHEA:60224"/>
        <dbReference type="Rhea" id="RHEA-COMP:15535"/>
        <dbReference type="Rhea" id="RHEA-COMP:15544"/>
        <dbReference type="ChEBI" id="CHEBI:15379"/>
        <dbReference type="ChEBI" id="CHEBI:16526"/>
        <dbReference type="ChEBI" id="CHEBI:16810"/>
        <dbReference type="ChEBI" id="CHEBI:16842"/>
        <dbReference type="ChEBI" id="CHEBI:30031"/>
        <dbReference type="ChEBI" id="CHEBI:61929"/>
        <dbReference type="ChEBI" id="CHEBI:61961"/>
        <dbReference type="EC" id="1.14.11.68"/>
    </reaction>
</comment>
<feature type="compositionally biased region" description="Basic and acidic residues" evidence="6">
    <location>
        <begin position="569"/>
        <end position="585"/>
    </location>
</feature>
<feature type="compositionally biased region" description="Polar residues" evidence="6">
    <location>
        <begin position="101"/>
        <end position="113"/>
    </location>
</feature>
<comment type="similarity">
    <text evidence="3">Belongs to the UTX family.</text>
</comment>
<comment type="subcellular location">
    <subcellularLocation>
        <location evidence="1">Nucleus</location>
    </subcellularLocation>
</comment>
<reference evidence="7" key="1">
    <citation type="journal article" date="2023" name="Science">
        <title>Genome structures resolve the early diversification of teleost fishes.</title>
        <authorList>
            <person name="Parey E."/>
            <person name="Louis A."/>
            <person name="Montfort J."/>
            <person name="Bouchez O."/>
            <person name="Roques C."/>
            <person name="Iampietro C."/>
            <person name="Lluch J."/>
            <person name="Castinel A."/>
            <person name="Donnadieu C."/>
            <person name="Desvignes T."/>
            <person name="Floi Bucao C."/>
            <person name="Jouanno E."/>
            <person name="Wen M."/>
            <person name="Mejri S."/>
            <person name="Dirks R."/>
            <person name="Jansen H."/>
            <person name="Henkel C."/>
            <person name="Chen W.J."/>
            <person name="Zahm M."/>
            <person name="Cabau C."/>
            <person name="Klopp C."/>
            <person name="Thompson A.W."/>
            <person name="Robinson-Rechavi M."/>
            <person name="Braasch I."/>
            <person name="Lecointre G."/>
            <person name="Bobe J."/>
            <person name="Postlethwait J.H."/>
            <person name="Berthelot C."/>
            <person name="Roest Crollius H."/>
            <person name="Guiguen Y."/>
        </authorList>
    </citation>
    <scope>NUCLEOTIDE SEQUENCE</scope>
    <source>
        <strain evidence="7">WJC10195</strain>
    </source>
</reference>
<name>A0A9Q1E894_SYNKA</name>
<accession>A0A9Q1E894</accession>
<evidence type="ECO:0000256" key="4">
    <source>
        <dbReference type="ARBA" id="ARBA00034525"/>
    </source>
</evidence>
<feature type="compositionally biased region" description="Low complexity" evidence="6">
    <location>
        <begin position="73"/>
        <end position="90"/>
    </location>
</feature>
<dbReference type="AlphaFoldDB" id="A0A9Q1E894"/>
<evidence type="ECO:0000256" key="1">
    <source>
        <dbReference type="ARBA" id="ARBA00004123"/>
    </source>
</evidence>
<dbReference type="GO" id="GO:0010468">
    <property type="term" value="P:regulation of gene expression"/>
    <property type="evidence" value="ECO:0007669"/>
    <property type="project" value="TreeGrafter"/>
</dbReference>
<dbReference type="GO" id="GO:0007507">
    <property type="term" value="P:heart development"/>
    <property type="evidence" value="ECO:0007669"/>
    <property type="project" value="TreeGrafter"/>
</dbReference>
<gene>
    <name evidence="7" type="ORF">SKAU_G00413660</name>
</gene>
<feature type="region of interest" description="Disordered" evidence="6">
    <location>
        <begin position="569"/>
        <end position="624"/>
    </location>
</feature>
<protein>
    <recommendedName>
        <fullName evidence="4">[histone H3]-trimethyl-L-lysine(27) demethylase</fullName>
        <ecNumber evidence="4">1.14.11.68</ecNumber>
    </recommendedName>
</protein>
<organism evidence="7 8">
    <name type="scientific">Synaphobranchus kaupii</name>
    <name type="common">Kaup's arrowtooth eel</name>
    <dbReference type="NCBI Taxonomy" id="118154"/>
    <lineage>
        <taxon>Eukaryota</taxon>
        <taxon>Metazoa</taxon>
        <taxon>Chordata</taxon>
        <taxon>Craniata</taxon>
        <taxon>Vertebrata</taxon>
        <taxon>Euteleostomi</taxon>
        <taxon>Actinopterygii</taxon>
        <taxon>Neopterygii</taxon>
        <taxon>Teleostei</taxon>
        <taxon>Anguilliformes</taxon>
        <taxon>Synaphobranchidae</taxon>
        <taxon>Synaphobranchus</taxon>
    </lineage>
</organism>
<evidence type="ECO:0000313" key="8">
    <source>
        <dbReference type="Proteomes" id="UP001152622"/>
    </source>
</evidence>
<evidence type="ECO:0000256" key="2">
    <source>
        <dbReference type="ARBA" id="ARBA00023242"/>
    </source>
</evidence>
<feature type="region of interest" description="Disordered" evidence="6">
    <location>
        <begin position="188"/>
        <end position="276"/>
    </location>
</feature>
<keyword evidence="8" id="KW-1185">Reference proteome</keyword>
<dbReference type="EMBL" id="JAINUF010000022">
    <property type="protein sequence ID" value="KAJ8334047.1"/>
    <property type="molecule type" value="Genomic_DNA"/>
</dbReference>
<evidence type="ECO:0000256" key="5">
    <source>
        <dbReference type="ARBA" id="ARBA00048695"/>
    </source>
</evidence>
<feature type="compositionally biased region" description="Low complexity" evidence="6">
    <location>
        <begin position="314"/>
        <end position="332"/>
    </location>
</feature>
<feature type="region of interest" description="Disordered" evidence="6">
    <location>
        <begin position="304"/>
        <end position="408"/>
    </location>
</feature>
<dbReference type="GO" id="GO:0071558">
    <property type="term" value="F:histone H3K27me2/H3K27me3 demethylase activity"/>
    <property type="evidence" value="ECO:0007669"/>
    <property type="project" value="UniProtKB-EC"/>
</dbReference>
<dbReference type="GO" id="GO:0031490">
    <property type="term" value="F:chromatin DNA binding"/>
    <property type="evidence" value="ECO:0007669"/>
    <property type="project" value="TreeGrafter"/>
</dbReference>
<dbReference type="OrthoDB" id="418911at2759"/>
<dbReference type="Gene3D" id="1.20.58.1370">
    <property type="match status" value="1"/>
</dbReference>
<dbReference type="Proteomes" id="UP001152622">
    <property type="component" value="Chromosome 22"/>
</dbReference>
<feature type="compositionally biased region" description="Polar residues" evidence="6">
    <location>
        <begin position="608"/>
        <end position="624"/>
    </location>
</feature>
<feature type="compositionally biased region" description="Gly residues" evidence="6">
    <location>
        <begin position="212"/>
        <end position="224"/>
    </location>
</feature>
<dbReference type="PANTHER" id="PTHR14017:SF9">
    <property type="entry name" value="LYSINE-SPECIFIC DEMETHYLASE 6A"/>
    <property type="match status" value="1"/>
</dbReference>
<feature type="region of interest" description="Disordered" evidence="6">
    <location>
        <begin position="440"/>
        <end position="459"/>
    </location>
</feature>
<feature type="compositionally biased region" description="Pro residues" evidence="6">
    <location>
        <begin position="441"/>
        <end position="453"/>
    </location>
</feature>
<feature type="compositionally biased region" description="Basic residues" evidence="6">
    <location>
        <begin position="595"/>
        <end position="606"/>
    </location>
</feature>
<dbReference type="InterPro" id="IPR051630">
    <property type="entry name" value="Corepressor-Demethylase"/>
</dbReference>
<sequence length="624" mass="64164">MRRGKCASLCPTAPQRTLHCPLLRTPTPPPSRTFPAPPPAARPPCTGQPMANGPFLASPAPCSTAGMLGNTDTVSVGNNHTTGTGSNGNVPYLQLNALPHNCTTPTRGSNSSAEEPWKNQHVNSTQGLQKGPGSHSAGPNGERPFSSAGNSQHFQAAGTGIRNQVGHSATLANSLAPGAAAVALNHLPSPTHTATSGGQQGITLTKESKPSGNGGPALGPGGGRHSGETPSGTAAKEGLANHVHQAAAATGASDGLPDPGPRAESTSPGVLSSDNPQLSALLMGKANRDGPQGACEKVNNVHPALHGPKAQENSVASSPSSAMSTATPSPKSNSVSGLTSPTAGSANSVSGLTSPTAGSANSVSGLTSPTAGSGPTVNGKGAEHSQSPVKVDPPVVSRKPALPITPSSSVSIYPSSTDVLKACRNLGKNGLSNSSILLDKCPPPRLPPPPFPSLPKDKLNPPTPSIYLENKRDALFPPLHQFCTNPSNPVTVIRGLAGALKLDLGLFSTKTLVEANPDHLVEVRTQLSQPTDENWDPSGSRKMWRCESSRSLTTIAKYAQYQASSFQESLREENEKKGQKEHSDTESTSSENLLRRRKGPFKHIKFGRTSTCRTKGSGSSSCMS</sequence>
<dbReference type="GO" id="GO:0000978">
    <property type="term" value="F:RNA polymerase II cis-regulatory region sequence-specific DNA binding"/>
    <property type="evidence" value="ECO:0007669"/>
    <property type="project" value="TreeGrafter"/>
</dbReference>
<feature type="compositionally biased region" description="Polar residues" evidence="6">
    <location>
        <begin position="264"/>
        <end position="276"/>
    </location>
</feature>
<feature type="region of interest" description="Disordered" evidence="6">
    <location>
        <begin position="73"/>
        <end position="153"/>
    </location>
</feature>